<organism evidence="2 4">
    <name type="scientific">Lysobacter enzymogenes</name>
    <dbReference type="NCBI Taxonomy" id="69"/>
    <lineage>
        <taxon>Bacteria</taxon>
        <taxon>Pseudomonadati</taxon>
        <taxon>Pseudomonadota</taxon>
        <taxon>Gammaproteobacteria</taxon>
        <taxon>Lysobacterales</taxon>
        <taxon>Lysobacteraceae</taxon>
        <taxon>Lysobacter</taxon>
    </lineage>
</organism>
<feature type="chain" id="PRO_5006595315" evidence="1">
    <location>
        <begin position="20"/>
        <end position="164"/>
    </location>
</feature>
<name>A0A0S2DJR1_LYSEN</name>
<accession>A0A0S2DJR1</accession>
<evidence type="ECO:0000313" key="4">
    <source>
        <dbReference type="Proteomes" id="UP000061569"/>
    </source>
</evidence>
<dbReference type="PATRIC" id="fig|69.6.peg.3475"/>
<evidence type="ECO:0000313" key="3">
    <source>
        <dbReference type="EMBL" id="ROU06946.1"/>
    </source>
</evidence>
<proteinExistence type="predicted"/>
<dbReference type="EMBL" id="RCTY01000024">
    <property type="protein sequence ID" value="ROU06946.1"/>
    <property type="molecule type" value="Genomic_DNA"/>
</dbReference>
<dbReference type="OrthoDB" id="6022222at2"/>
<keyword evidence="2" id="KW-0449">Lipoprotein</keyword>
<dbReference type="Proteomes" id="UP000061569">
    <property type="component" value="Chromosome"/>
</dbReference>
<reference evidence="2 4" key="1">
    <citation type="submission" date="2015-11" db="EMBL/GenBank/DDBJ databases">
        <title>Genome sequences of Lysobacter enzymogenes strain C3 and Lysobacter antibioticus ATCC 29479.</title>
        <authorList>
            <person name="Kobayashi D.Y."/>
        </authorList>
    </citation>
    <scope>NUCLEOTIDE SEQUENCE [LARGE SCALE GENOMIC DNA]</scope>
    <source>
        <strain evidence="2 4">C3</strain>
    </source>
</reference>
<evidence type="ECO:0000256" key="1">
    <source>
        <dbReference type="SAM" id="SignalP"/>
    </source>
</evidence>
<dbReference type="Proteomes" id="UP000275910">
    <property type="component" value="Unassembled WGS sequence"/>
</dbReference>
<dbReference type="EMBL" id="CP013140">
    <property type="protein sequence ID" value="ALN58875.1"/>
    <property type="molecule type" value="Genomic_DNA"/>
</dbReference>
<protein>
    <submittedName>
        <fullName evidence="2">Lipoprotein</fullName>
    </submittedName>
</protein>
<keyword evidence="1" id="KW-0732">Signal</keyword>
<evidence type="ECO:0000313" key="2">
    <source>
        <dbReference type="EMBL" id="ALN58875.1"/>
    </source>
</evidence>
<feature type="signal peptide" evidence="1">
    <location>
        <begin position="1"/>
        <end position="19"/>
    </location>
</feature>
<reference evidence="3 5" key="2">
    <citation type="submission" date="2018-10" db="EMBL/GenBank/DDBJ databases">
        <title>The genome of Lysobacter enzymogenes OH11.</title>
        <authorList>
            <person name="Liu F."/>
            <person name="Zhao Y."/>
            <person name="Qian G."/>
            <person name="Chen Y."/>
            <person name="Xu H."/>
        </authorList>
    </citation>
    <scope>NUCLEOTIDE SEQUENCE [LARGE SCALE GENOMIC DNA]</scope>
    <source>
        <strain evidence="3 5">OH11</strain>
    </source>
</reference>
<sequence length="164" mass="17460">MKTSSRLLLIACLALPFVAACQKEEKKEAAAETAPLSAPKTSDENAWSAYLTDVIKRNLDGVTGSTYVYTLPAPEAPTFQGDYDRMLEKAQADMSRGVLEGNLVAFGSPNSAKSADLAVASFEKVDPNTMKGVKFIFVGDAADSERVKAAVTPAGVNYTFVEAK</sequence>
<gene>
    <name evidence="3" type="ORF">D9T17_10505</name>
    <name evidence="2" type="ORF">GLE_3531</name>
</gene>
<dbReference type="KEGG" id="lez:GLE_3531"/>
<evidence type="ECO:0000313" key="5">
    <source>
        <dbReference type="Proteomes" id="UP000275910"/>
    </source>
</evidence>
<dbReference type="STRING" id="69.GLE_3531"/>
<dbReference type="RefSeq" id="WP_057948360.1">
    <property type="nucleotide sequence ID" value="NZ_CP067396.1"/>
</dbReference>
<dbReference type="PROSITE" id="PS51257">
    <property type="entry name" value="PROKAR_LIPOPROTEIN"/>
    <property type="match status" value="1"/>
</dbReference>
<dbReference type="AlphaFoldDB" id="A0A0S2DJR1"/>